<name>A0A6N8U3X2_9STAP</name>
<keyword evidence="2" id="KW-1185">Reference proteome</keyword>
<dbReference type="Gene3D" id="1.20.1260.10">
    <property type="match status" value="1"/>
</dbReference>
<sequence>MAKKDSKKKSETVEKPDLAVHETIELHEVMTVKQASLMKSDLMESLVEDSKLREIVRKEKKLSKKAIKELQELLP</sequence>
<dbReference type="OrthoDB" id="2356617at2"/>
<accession>A0A6N8U3X2</accession>
<protein>
    <recommendedName>
        <fullName evidence="3">Spore coat protein</fullName>
    </recommendedName>
</protein>
<organism evidence="1 2">
    <name type="scientific">Salinicoccus hispanicus</name>
    <dbReference type="NCBI Taxonomy" id="157225"/>
    <lineage>
        <taxon>Bacteria</taxon>
        <taxon>Bacillati</taxon>
        <taxon>Bacillota</taxon>
        <taxon>Bacilli</taxon>
        <taxon>Bacillales</taxon>
        <taxon>Staphylococcaceae</taxon>
        <taxon>Salinicoccus</taxon>
    </lineage>
</organism>
<dbReference type="InterPro" id="IPR012347">
    <property type="entry name" value="Ferritin-like"/>
</dbReference>
<dbReference type="AlphaFoldDB" id="A0A6N8U3X2"/>
<dbReference type="Proteomes" id="UP000436284">
    <property type="component" value="Unassembled WGS sequence"/>
</dbReference>
<proteinExistence type="predicted"/>
<reference evidence="1 2" key="1">
    <citation type="submission" date="2019-12" db="EMBL/GenBank/DDBJ databases">
        <title>Salinicoccus cyprini sp. nov., isolated from gastro-intestinal tract of mirror carp, Cyprinus carpio var. specularis, collected from Gobind Sagar Reservoir, Himachal Pradesh, India.</title>
        <authorList>
            <person name="Talwar C."/>
            <person name="Singh A.K."/>
            <person name="Lal R."/>
            <person name="Negi R.K."/>
        </authorList>
    </citation>
    <scope>NUCLEOTIDE SEQUENCE [LARGE SCALE GENOMIC DNA]</scope>
    <source>
        <strain evidence="1 2">J-82</strain>
    </source>
</reference>
<comment type="caution">
    <text evidence="1">The sequence shown here is derived from an EMBL/GenBank/DDBJ whole genome shotgun (WGS) entry which is preliminary data.</text>
</comment>
<dbReference type="EMBL" id="WUUK01000002">
    <property type="protein sequence ID" value="MXQ50921.1"/>
    <property type="molecule type" value="Genomic_DNA"/>
</dbReference>
<evidence type="ECO:0000313" key="1">
    <source>
        <dbReference type="EMBL" id="MXQ50921.1"/>
    </source>
</evidence>
<dbReference type="RefSeq" id="WP_160654446.1">
    <property type="nucleotide sequence ID" value="NZ_JBHRWU010000001.1"/>
</dbReference>
<evidence type="ECO:0008006" key="3">
    <source>
        <dbReference type="Google" id="ProtNLM"/>
    </source>
</evidence>
<gene>
    <name evidence="1" type="ORF">GQ671_06520</name>
</gene>
<evidence type="ECO:0000313" key="2">
    <source>
        <dbReference type="Proteomes" id="UP000436284"/>
    </source>
</evidence>